<dbReference type="AlphaFoldDB" id="A0A2I0KW98"/>
<evidence type="ECO:0000313" key="1">
    <source>
        <dbReference type="EMBL" id="PKI72610.1"/>
    </source>
</evidence>
<keyword evidence="2" id="KW-1185">Reference proteome</keyword>
<accession>A0A2I0KW98</accession>
<comment type="caution">
    <text evidence="1">The sequence shown here is derived from an EMBL/GenBank/DDBJ whole genome shotgun (WGS) entry which is preliminary data.</text>
</comment>
<name>A0A2I0KW98_PUNGR</name>
<sequence length="103" mass="11403">MELGLGPQIGGLAPKSIKISVDLGARVTNRRLDPILKVSGVLCGCQPPWWWGWDRRPAAQAPPPFFSNFMIKLQKIEILRRGHTSTVHYALRVVGCDVVDIEG</sequence>
<protein>
    <submittedName>
        <fullName evidence="1">Uncharacterized protein</fullName>
    </submittedName>
</protein>
<organism evidence="1 2">
    <name type="scientific">Punica granatum</name>
    <name type="common">Pomegranate</name>
    <dbReference type="NCBI Taxonomy" id="22663"/>
    <lineage>
        <taxon>Eukaryota</taxon>
        <taxon>Viridiplantae</taxon>
        <taxon>Streptophyta</taxon>
        <taxon>Embryophyta</taxon>
        <taxon>Tracheophyta</taxon>
        <taxon>Spermatophyta</taxon>
        <taxon>Magnoliopsida</taxon>
        <taxon>eudicotyledons</taxon>
        <taxon>Gunneridae</taxon>
        <taxon>Pentapetalae</taxon>
        <taxon>rosids</taxon>
        <taxon>malvids</taxon>
        <taxon>Myrtales</taxon>
        <taxon>Lythraceae</taxon>
        <taxon>Punica</taxon>
    </lineage>
</organism>
<dbReference type="Proteomes" id="UP000233551">
    <property type="component" value="Unassembled WGS sequence"/>
</dbReference>
<reference evidence="1 2" key="1">
    <citation type="submission" date="2017-11" db="EMBL/GenBank/DDBJ databases">
        <title>De-novo sequencing of pomegranate (Punica granatum L.) genome.</title>
        <authorList>
            <person name="Akparov Z."/>
            <person name="Amiraslanov A."/>
            <person name="Hajiyeva S."/>
            <person name="Abbasov M."/>
            <person name="Kaur K."/>
            <person name="Hamwieh A."/>
            <person name="Solovyev V."/>
            <person name="Salamov A."/>
            <person name="Braich B."/>
            <person name="Kosarev P."/>
            <person name="Mahmoud A."/>
            <person name="Hajiyev E."/>
            <person name="Babayeva S."/>
            <person name="Izzatullayeva V."/>
            <person name="Mammadov A."/>
            <person name="Mammadov A."/>
            <person name="Sharifova S."/>
            <person name="Ojaghi J."/>
            <person name="Eynullazada K."/>
            <person name="Bayramov B."/>
            <person name="Abdulazimova A."/>
            <person name="Shahmuradov I."/>
        </authorList>
    </citation>
    <scope>NUCLEOTIDE SEQUENCE [LARGE SCALE GENOMIC DNA]</scope>
    <source>
        <strain evidence="2">cv. AG2017</strain>
        <tissue evidence="1">Leaf</tissue>
    </source>
</reference>
<dbReference type="EMBL" id="PGOL01000319">
    <property type="protein sequence ID" value="PKI72610.1"/>
    <property type="molecule type" value="Genomic_DNA"/>
</dbReference>
<gene>
    <name evidence="1" type="ORF">CRG98_006987</name>
</gene>
<evidence type="ECO:0000313" key="2">
    <source>
        <dbReference type="Proteomes" id="UP000233551"/>
    </source>
</evidence>
<proteinExistence type="predicted"/>